<evidence type="ECO:0000256" key="7">
    <source>
        <dbReference type="ARBA" id="ARBA00023288"/>
    </source>
</evidence>
<keyword evidence="5" id="KW-0472">Membrane</keyword>
<dbReference type="Proteomes" id="UP000216752">
    <property type="component" value="Chromosome"/>
</dbReference>
<dbReference type="NCBIfam" id="TIGR02887">
    <property type="entry name" value="spore_ger_x_C"/>
    <property type="match status" value="1"/>
</dbReference>
<sequence>MQCRVIAAFLLGICVIVCGGCNAAREPDELAYVVAIGIDKSAKEGLIDVTYVGALPVTVGEGGGGGGGDQTKMTTEVTFTAPSLAESRNFLNSITYFYPTLTHVKILVIGEELAKQGIGDIIGPLTRFREYRGTNYIVVAKGTAKSFFKNNKPGVPGSASRYFETMMETSSETSYFLRTTLHDFYLRLKDADGTSYATMVAVNPQTMENLPAKTKAPGEKSEEYYVGDIPRSGSNPVEFFGTAIFSGEKMVAMLTNTETRSLAMLTGDFKRSYITVEDPLAPKHRINVNLRQGQKPDFVTSIVDGKPVVQATVFLEGEVTSLPSGINYEQAEYKELLEESLSQITKQELTLLVARIQEKDTDIVGFGYHFRSKFKKLEEWEEYAWPEKFPQADIMVEVKCKLRRTGLMWRTTPRR</sequence>
<feature type="signal peptide" evidence="8">
    <location>
        <begin position="1"/>
        <end position="23"/>
    </location>
</feature>
<comment type="similarity">
    <text evidence="2">Belongs to the GerABKC lipoprotein family.</text>
</comment>
<evidence type="ECO:0000256" key="2">
    <source>
        <dbReference type="ARBA" id="ARBA00007886"/>
    </source>
</evidence>
<keyword evidence="4 8" id="KW-0732">Signal</keyword>
<reference evidence="11" key="1">
    <citation type="submission" date="2024-05" db="EMBL/GenBank/DDBJ databases">
        <title>Isolation and characterization of Sporomusa carbonis sp. nov., a carboxydotrophic hydrogenogen in the genus of Sporomusa isolated from a charcoal burning pile.</title>
        <authorList>
            <person name="Boeer T."/>
            <person name="Rosenbaum F."/>
            <person name="Eysell L."/>
            <person name="Mueller V."/>
            <person name="Daniel R."/>
            <person name="Poehlein A."/>
        </authorList>
    </citation>
    <scope>NUCLEOTIDE SEQUENCE [LARGE SCALE GENOMIC DNA]</scope>
    <source>
        <strain evidence="11">DSM 10669</strain>
    </source>
</reference>
<dbReference type="InterPro" id="IPR057336">
    <property type="entry name" value="GerAC_N"/>
</dbReference>
<name>A0ABZ3IJL5_9FIRM</name>
<evidence type="ECO:0000259" key="9">
    <source>
        <dbReference type="Pfam" id="PF05504"/>
    </source>
</evidence>
<dbReference type="EMBL" id="CP155573">
    <property type="protein sequence ID" value="XFO65609.1"/>
    <property type="molecule type" value="Genomic_DNA"/>
</dbReference>
<keyword evidence="12" id="KW-1185">Reference proteome</keyword>
<dbReference type="InterPro" id="IPR008844">
    <property type="entry name" value="Spore_GerAC-like"/>
</dbReference>
<keyword evidence="7" id="KW-0449">Lipoprotein</keyword>
<comment type="subcellular location">
    <subcellularLocation>
        <location evidence="1">Membrane</location>
        <topology evidence="1">Lipid-anchor</topology>
    </subcellularLocation>
</comment>
<evidence type="ECO:0000256" key="3">
    <source>
        <dbReference type="ARBA" id="ARBA00022544"/>
    </source>
</evidence>
<dbReference type="PANTHER" id="PTHR35789:SF1">
    <property type="entry name" value="SPORE GERMINATION PROTEIN B3"/>
    <property type="match status" value="1"/>
</dbReference>
<evidence type="ECO:0000256" key="1">
    <source>
        <dbReference type="ARBA" id="ARBA00004635"/>
    </source>
</evidence>
<protein>
    <recommendedName>
        <fullName evidence="13">Spore germination protein B3</fullName>
    </recommendedName>
</protein>
<dbReference type="InterPro" id="IPR038501">
    <property type="entry name" value="Spore_GerAC_C_sf"/>
</dbReference>
<evidence type="ECO:0000256" key="4">
    <source>
        <dbReference type="ARBA" id="ARBA00022729"/>
    </source>
</evidence>
<feature type="domain" description="Spore germination protein N-terminal" evidence="10">
    <location>
        <begin position="25"/>
        <end position="200"/>
    </location>
</feature>
<evidence type="ECO:0000256" key="5">
    <source>
        <dbReference type="ARBA" id="ARBA00023136"/>
    </source>
</evidence>
<evidence type="ECO:0008006" key="13">
    <source>
        <dbReference type="Google" id="ProtNLM"/>
    </source>
</evidence>
<evidence type="ECO:0000313" key="11">
    <source>
        <dbReference type="EMBL" id="XFO65609.1"/>
    </source>
</evidence>
<dbReference type="Gene3D" id="3.30.300.210">
    <property type="entry name" value="Nutrient germinant receptor protein C, domain 3"/>
    <property type="match status" value="1"/>
</dbReference>
<proteinExistence type="inferred from homology"/>
<evidence type="ECO:0000313" key="12">
    <source>
        <dbReference type="Proteomes" id="UP000216752"/>
    </source>
</evidence>
<gene>
    <name evidence="11" type="ORF">SPSIL_017490</name>
</gene>
<organism evidence="11 12">
    <name type="scientific">Sporomusa silvacetica DSM 10669</name>
    <dbReference type="NCBI Taxonomy" id="1123289"/>
    <lineage>
        <taxon>Bacteria</taxon>
        <taxon>Bacillati</taxon>
        <taxon>Bacillota</taxon>
        <taxon>Negativicutes</taxon>
        <taxon>Selenomonadales</taxon>
        <taxon>Sporomusaceae</taxon>
        <taxon>Sporomusa</taxon>
    </lineage>
</organism>
<dbReference type="Pfam" id="PF05504">
    <property type="entry name" value="Spore_GerAC"/>
    <property type="match status" value="1"/>
</dbReference>
<evidence type="ECO:0000256" key="8">
    <source>
        <dbReference type="SAM" id="SignalP"/>
    </source>
</evidence>
<dbReference type="InterPro" id="IPR046953">
    <property type="entry name" value="Spore_GerAC-like_C"/>
</dbReference>
<accession>A0ABZ3IJL5</accession>
<keyword evidence="6" id="KW-0564">Palmitate</keyword>
<dbReference type="PANTHER" id="PTHR35789">
    <property type="entry name" value="SPORE GERMINATION PROTEIN B3"/>
    <property type="match status" value="1"/>
</dbReference>
<dbReference type="RefSeq" id="WP_094604980.1">
    <property type="nucleotide sequence ID" value="NZ_CP155573.1"/>
</dbReference>
<dbReference type="Pfam" id="PF25198">
    <property type="entry name" value="Spore_GerAC_N"/>
    <property type="match status" value="1"/>
</dbReference>
<evidence type="ECO:0000259" key="10">
    <source>
        <dbReference type="Pfam" id="PF25198"/>
    </source>
</evidence>
<evidence type="ECO:0000256" key="6">
    <source>
        <dbReference type="ARBA" id="ARBA00023139"/>
    </source>
</evidence>
<feature type="chain" id="PRO_5045546034" description="Spore germination protein B3" evidence="8">
    <location>
        <begin position="24"/>
        <end position="415"/>
    </location>
</feature>
<feature type="domain" description="Spore germination GerAC-like C-terminal" evidence="9">
    <location>
        <begin position="241"/>
        <end position="406"/>
    </location>
</feature>
<keyword evidence="3" id="KW-0309">Germination</keyword>